<evidence type="ECO:0000256" key="2">
    <source>
        <dbReference type="ARBA" id="ARBA00022729"/>
    </source>
</evidence>
<keyword evidence="4" id="KW-0675">Receptor</keyword>
<keyword evidence="6" id="KW-0812">Transmembrane</keyword>
<dbReference type="GO" id="GO:0005886">
    <property type="term" value="C:plasma membrane"/>
    <property type="evidence" value="ECO:0007669"/>
    <property type="project" value="TreeGrafter"/>
</dbReference>
<gene>
    <name evidence="10" type="ORF">chiPu_0006294</name>
</gene>
<dbReference type="InterPro" id="IPR003961">
    <property type="entry name" value="FN3_dom"/>
</dbReference>
<dbReference type="AlphaFoldDB" id="A0A401SBU2"/>
<evidence type="ECO:0008006" key="12">
    <source>
        <dbReference type="Google" id="ProtNLM"/>
    </source>
</evidence>
<evidence type="ECO:0000256" key="1">
    <source>
        <dbReference type="ARBA" id="ARBA00005399"/>
    </source>
</evidence>
<accession>A0A401SBU2</accession>
<dbReference type="OrthoDB" id="9909056at2759"/>
<dbReference type="PANTHER" id="PTHR20859:SF86">
    <property type="entry name" value="INTERLEUKIN-20 RECEPTOR SUBUNIT ALPHA"/>
    <property type="match status" value="1"/>
</dbReference>
<evidence type="ECO:0000313" key="11">
    <source>
        <dbReference type="Proteomes" id="UP000287033"/>
    </source>
</evidence>
<dbReference type="GO" id="GO:0004896">
    <property type="term" value="F:cytokine receptor activity"/>
    <property type="evidence" value="ECO:0007669"/>
    <property type="project" value="TreeGrafter"/>
</dbReference>
<dbReference type="OMA" id="FIFIPPE"/>
<evidence type="ECO:0000256" key="5">
    <source>
        <dbReference type="SAM" id="MobiDB-lite"/>
    </source>
</evidence>
<dbReference type="Proteomes" id="UP000287033">
    <property type="component" value="Unassembled WGS sequence"/>
</dbReference>
<evidence type="ECO:0000256" key="3">
    <source>
        <dbReference type="ARBA" id="ARBA00023157"/>
    </source>
</evidence>
<reference evidence="10 11" key="1">
    <citation type="journal article" date="2018" name="Nat. Ecol. Evol.">
        <title>Shark genomes provide insights into elasmobranch evolution and the origin of vertebrates.</title>
        <authorList>
            <person name="Hara Y"/>
            <person name="Yamaguchi K"/>
            <person name="Onimaru K"/>
            <person name="Kadota M"/>
            <person name="Koyanagi M"/>
            <person name="Keeley SD"/>
            <person name="Tatsumi K"/>
            <person name="Tanaka K"/>
            <person name="Motone F"/>
            <person name="Kageyama Y"/>
            <person name="Nozu R"/>
            <person name="Adachi N"/>
            <person name="Nishimura O"/>
            <person name="Nakagawa R"/>
            <person name="Tanegashima C"/>
            <person name="Kiyatake I"/>
            <person name="Matsumoto R"/>
            <person name="Murakumo K"/>
            <person name="Nishida K"/>
            <person name="Terakita A"/>
            <person name="Kuratani S"/>
            <person name="Sato K"/>
            <person name="Hyodo S Kuraku.S."/>
        </authorList>
    </citation>
    <scope>NUCLEOTIDE SEQUENCE [LARGE SCALE GENOMIC DNA]</scope>
</reference>
<evidence type="ECO:0000256" key="4">
    <source>
        <dbReference type="ARBA" id="ARBA00023170"/>
    </source>
</evidence>
<feature type="signal peptide" evidence="7">
    <location>
        <begin position="1"/>
        <end position="19"/>
    </location>
</feature>
<evidence type="ECO:0000259" key="9">
    <source>
        <dbReference type="Pfam" id="PF09294"/>
    </source>
</evidence>
<dbReference type="PANTHER" id="PTHR20859">
    <property type="entry name" value="INTERFERON/INTERLEUKIN RECEPTOR"/>
    <property type="match status" value="1"/>
</dbReference>
<keyword evidence="6" id="KW-0472">Membrane</keyword>
<dbReference type="EMBL" id="BEZZ01000180">
    <property type="protein sequence ID" value="GCC27868.1"/>
    <property type="molecule type" value="Genomic_DNA"/>
</dbReference>
<feature type="transmembrane region" description="Helical" evidence="6">
    <location>
        <begin position="238"/>
        <end position="262"/>
    </location>
</feature>
<proteinExistence type="inferred from homology"/>
<evidence type="ECO:0000259" key="8">
    <source>
        <dbReference type="Pfam" id="PF01108"/>
    </source>
</evidence>
<protein>
    <recommendedName>
        <fullName evidence="12">Fibronectin type-III domain-containing protein</fullName>
    </recommendedName>
</protein>
<keyword evidence="6" id="KW-1133">Transmembrane helix</keyword>
<keyword evidence="11" id="KW-1185">Reference proteome</keyword>
<comment type="caution">
    <text evidence="10">The sequence shown here is derived from an EMBL/GenBank/DDBJ whole genome shotgun (WGS) entry which is preliminary data.</text>
</comment>
<name>A0A401SBU2_CHIPU</name>
<dbReference type="SUPFAM" id="SSF49265">
    <property type="entry name" value="Fibronectin type III"/>
    <property type="match status" value="2"/>
</dbReference>
<feature type="domain" description="Interferon/interleukin receptor" evidence="9">
    <location>
        <begin position="123"/>
        <end position="228"/>
    </location>
</feature>
<feature type="domain" description="Fibronectin type-III" evidence="8">
    <location>
        <begin position="7"/>
        <end position="111"/>
    </location>
</feature>
<dbReference type="InterPro" id="IPR036116">
    <property type="entry name" value="FN3_sf"/>
</dbReference>
<dbReference type="Gene3D" id="2.60.40.10">
    <property type="entry name" value="Immunoglobulins"/>
    <property type="match status" value="2"/>
</dbReference>
<comment type="similarity">
    <text evidence="1">Belongs to the type II cytokine receptor family.</text>
</comment>
<dbReference type="Pfam" id="PF01108">
    <property type="entry name" value="Tissue_fac"/>
    <property type="match status" value="1"/>
</dbReference>
<dbReference type="STRING" id="137246.A0A401SBU2"/>
<feature type="compositionally biased region" description="Polar residues" evidence="5">
    <location>
        <begin position="361"/>
        <end position="389"/>
    </location>
</feature>
<evidence type="ECO:0000256" key="6">
    <source>
        <dbReference type="SAM" id="Phobius"/>
    </source>
</evidence>
<feature type="region of interest" description="Disordered" evidence="5">
    <location>
        <begin position="356"/>
        <end position="389"/>
    </location>
</feature>
<dbReference type="InterPro" id="IPR015373">
    <property type="entry name" value="Interferon/interleukin_rcp_dom"/>
</dbReference>
<keyword evidence="2 7" id="KW-0732">Signal</keyword>
<dbReference type="InterPro" id="IPR013783">
    <property type="entry name" value="Ig-like_fold"/>
</dbReference>
<feature type="chain" id="PRO_5019233913" description="Fibronectin type-III domain-containing protein" evidence="7">
    <location>
        <begin position="20"/>
        <end position="645"/>
    </location>
</feature>
<organism evidence="10 11">
    <name type="scientific">Chiloscyllium punctatum</name>
    <name type="common">Brownbanded bambooshark</name>
    <name type="synonym">Hemiscyllium punctatum</name>
    <dbReference type="NCBI Taxonomy" id="137246"/>
    <lineage>
        <taxon>Eukaryota</taxon>
        <taxon>Metazoa</taxon>
        <taxon>Chordata</taxon>
        <taxon>Craniata</taxon>
        <taxon>Vertebrata</taxon>
        <taxon>Chondrichthyes</taxon>
        <taxon>Elasmobranchii</taxon>
        <taxon>Galeomorphii</taxon>
        <taxon>Galeoidea</taxon>
        <taxon>Orectolobiformes</taxon>
        <taxon>Hemiscylliidae</taxon>
        <taxon>Chiloscyllium</taxon>
    </lineage>
</organism>
<dbReference type="FunFam" id="2.60.40.10:FF:000348">
    <property type="entry name" value="Interleukin 20 receptor subunit alpha"/>
    <property type="match status" value="1"/>
</dbReference>
<dbReference type="InterPro" id="IPR050650">
    <property type="entry name" value="Type-II_Cytokine-TF_Rcpt"/>
</dbReference>
<keyword evidence="3" id="KW-1015">Disulfide bond</keyword>
<sequence>MPLTALLLVIFLSLSEVTGHLCRSPLPAPSNVHFWSVNLQNVVLWELPREKRCKILFSVQYKIYGEKDWKNKKECQNITRTYCDVSNETADSEEYYYARVRAISRAGFSDWNKSGRFNPKVETNISSPKVEVKAGVCSISITLTVPKKWKTNNEPRAISLAKIFHDLKYNLTVTNRKTNKSLIFPDSGKFKKVDTLEHDTTYCVTAQTVEYSFHRISEPSETVCATTPKDPVKQMIKMILLGCVLPIFVSIFLFTLLGCFMYKYVYTSDQKQPVNLLLQYRPSKTFIFIPPEPLKVNVMVLENTDKKALSNGCIAADNGDAPLTSLVSSKSAKEWNGLPLLISNSKVVYKPQGMEKPTTKECASSSENVAQVSYQSQPNNHGVQSHHSNGRETQNVVQYGIVMENLIQPQQKLDIQLPSVKCTELPHVGYKSQLPSQPLDRNATQHSIDYSFIGAGSTRDSYCKHVFHSPDGEVDEPQQAIYTYCSQARGKNTQTIMSDTNCNRVGSYGPICPQHDMLYLPTMRQELEQCDYTSQFQTQLLTEKTVLGDDDHCSSTLVSNFHLLNEEQHDEVEEPDTTILDWDINTGKLTISDSENSIFLKHTAEPETDLLSSLYTKDLSDEPIMTEEEDYLSQFQKQWKLHVQA</sequence>
<dbReference type="CDD" id="cd00063">
    <property type="entry name" value="FN3"/>
    <property type="match status" value="1"/>
</dbReference>
<evidence type="ECO:0000313" key="10">
    <source>
        <dbReference type="EMBL" id="GCC27868.1"/>
    </source>
</evidence>
<evidence type="ECO:0000256" key="7">
    <source>
        <dbReference type="SAM" id="SignalP"/>
    </source>
</evidence>
<dbReference type="Pfam" id="PF09294">
    <property type="entry name" value="Interfer-bind"/>
    <property type="match status" value="1"/>
</dbReference>